<keyword evidence="3" id="KW-0963">Cytoplasm</keyword>
<dbReference type="GO" id="GO:1904158">
    <property type="term" value="P:axonemal central apparatus assembly"/>
    <property type="evidence" value="ECO:0007669"/>
    <property type="project" value="TreeGrafter"/>
</dbReference>
<dbReference type="Proteomes" id="UP000094527">
    <property type="component" value="Unassembled WGS sequence"/>
</dbReference>
<name>A0A1D2MQ59_ORCCI</name>
<dbReference type="InterPro" id="IPR033305">
    <property type="entry name" value="Hydin-like"/>
</dbReference>
<evidence type="ECO:0000256" key="4">
    <source>
        <dbReference type="ARBA" id="ARBA00023069"/>
    </source>
</evidence>
<organism evidence="7 8">
    <name type="scientific">Orchesella cincta</name>
    <name type="common">Springtail</name>
    <name type="synonym">Podura cincta</name>
    <dbReference type="NCBI Taxonomy" id="48709"/>
    <lineage>
        <taxon>Eukaryota</taxon>
        <taxon>Metazoa</taxon>
        <taxon>Ecdysozoa</taxon>
        <taxon>Arthropoda</taxon>
        <taxon>Hexapoda</taxon>
        <taxon>Collembola</taxon>
        <taxon>Entomobryomorpha</taxon>
        <taxon>Entomobryoidea</taxon>
        <taxon>Orchesellidae</taxon>
        <taxon>Orchesellinae</taxon>
        <taxon>Orchesella</taxon>
    </lineage>
</organism>
<evidence type="ECO:0000256" key="2">
    <source>
        <dbReference type="ARBA" id="ARBA00004496"/>
    </source>
</evidence>
<evidence type="ECO:0000313" key="7">
    <source>
        <dbReference type="EMBL" id="ODM94954.1"/>
    </source>
</evidence>
<reference evidence="7 8" key="1">
    <citation type="journal article" date="2016" name="Genome Biol. Evol.">
        <title>Gene Family Evolution Reflects Adaptation to Soil Environmental Stressors in the Genome of the Collembolan Orchesella cincta.</title>
        <authorList>
            <person name="Faddeeva-Vakhrusheva A."/>
            <person name="Derks M.F."/>
            <person name="Anvar S.Y."/>
            <person name="Agamennone V."/>
            <person name="Suring W."/>
            <person name="Smit S."/>
            <person name="van Straalen N.M."/>
            <person name="Roelofs D."/>
        </authorList>
    </citation>
    <scope>NUCLEOTIDE SEQUENCE [LARGE SCALE GENOMIC DNA]</scope>
    <source>
        <tissue evidence="7">Mixed pool</tissue>
    </source>
</reference>
<dbReference type="EMBL" id="LJIJ01000730">
    <property type="protein sequence ID" value="ODM94954.1"/>
    <property type="molecule type" value="Genomic_DNA"/>
</dbReference>
<dbReference type="PANTHER" id="PTHR23053:SF0">
    <property type="entry name" value="HYDROCEPHALUS-INDUCING PROTEIN HOMOLOG"/>
    <property type="match status" value="1"/>
</dbReference>
<comment type="subcellular location">
    <subcellularLocation>
        <location evidence="1">Cell projection</location>
        <location evidence="1">Cilium</location>
    </subcellularLocation>
    <subcellularLocation>
        <location evidence="2">Cytoplasm</location>
    </subcellularLocation>
</comment>
<evidence type="ECO:0000256" key="1">
    <source>
        <dbReference type="ARBA" id="ARBA00004138"/>
    </source>
</evidence>
<dbReference type="OrthoDB" id="442692at2759"/>
<dbReference type="InterPro" id="IPR053879">
    <property type="entry name" value="HYDIN_VesB_CFA65-like_Ig"/>
</dbReference>
<dbReference type="OMA" id="VSSCFHK"/>
<proteinExistence type="predicted"/>
<evidence type="ECO:0000259" key="6">
    <source>
        <dbReference type="Pfam" id="PF22544"/>
    </source>
</evidence>
<accession>A0A1D2MQ59</accession>
<gene>
    <name evidence="7" type="ORF">Ocin01_11725</name>
</gene>
<feature type="domain" description="HYDIN/VesB/CFA65-like Ig-like" evidence="6">
    <location>
        <begin position="175"/>
        <end position="262"/>
    </location>
</feature>
<dbReference type="Gene3D" id="2.60.40.10">
    <property type="entry name" value="Immunoglobulins"/>
    <property type="match status" value="4"/>
</dbReference>
<evidence type="ECO:0000313" key="8">
    <source>
        <dbReference type="Proteomes" id="UP000094527"/>
    </source>
</evidence>
<comment type="caution">
    <text evidence="7">The sequence shown here is derived from an EMBL/GenBank/DDBJ whole genome shotgun (WGS) entry which is preliminary data.</text>
</comment>
<keyword evidence="4" id="KW-0969">Cilium</keyword>
<dbReference type="GO" id="GO:0005930">
    <property type="term" value="C:axoneme"/>
    <property type="evidence" value="ECO:0007669"/>
    <property type="project" value="TreeGrafter"/>
</dbReference>
<sequence>MKTLIEQEACFPALKLVWDDQIDADGLGDLPKLTPSHYLNENRLSTDERHKLLCRQQKKMMCRTPGAEVVVEPPIIVFQNYKFGESYTFPIVVRNISKNSQKVALLMDESYVFKFDECSQRVAKFPCGMCITATVTFTPESAMEDYYHKLVVSTNTKKVAVPIIGIGTRPLLNAPDSLILSDAPVRHWTVKPVTILNVGKRTARFTLSVKGSFCVRPEKGIVPPNTAFTFDVAYYSEALAVNEGEVCIKYENGEEIYVYLRANTVNCNIKLSSPDFRCEDTFMGLQTKATFFIENNSDITARFYWKEFEQAPEGSQVHRLSLYSKGDNVSEPPGEMIDVALEQVLINNTFTPAFQIEEDLLKFQEGPDHIFHNENFNVYPLFGEVKPNSKTEIHLVFSPTNCAFFEGLAYLDISGVDKRLPFKFFGRGLGPKFRIAFEVLCVGDVTMGGTHTYELPVNNISEIPGTMQCNGQVGLPTGMEMKVEPHELDVAPGAYGAFYVNFLCSGKPGPFEDEIKFSAKDTGDAFYVTVKGNITYPSIRFTTAEAHMGNLSYGFTKTFSIPLVNDSMNFVQVELKMETDGTDPPVDFNTIMKSFKNHKFKFATNPAEFKIHPQKFTLRPKGLQRIQDSVKS</sequence>
<dbReference type="Pfam" id="PF22544">
    <property type="entry name" value="HYDIN_VesB_CFA65-like_Ig"/>
    <property type="match status" value="1"/>
</dbReference>
<dbReference type="PANTHER" id="PTHR23053">
    <property type="entry name" value="DLEC1 DELETED IN LUNG AND ESOPHAGEAL CANCER 1"/>
    <property type="match status" value="1"/>
</dbReference>
<dbReference type="GO" id="GO:0003341">
    <property type="term" value="P:cilium movement"/>
    <property type="evidence" value="ECO:0007669"/>
    <property type="project" value="TreeGrafter"/>
</dbReference>
<dbReference type="InterPro" id="IPR013783">
    <property type="entry name" value="Ig-like_fold"/>
</dbReference>
<evidence type="ECO:0000256" key="3">
    <source>
        <dbReference type="ARBA" id="ARBA00022490"/>
    </source>
</evidence>
<keyword evidence="5" id="KW-0966">Cell projection</keyword>
<protein>
    <submittedName>
        <fullName evidence="7">Hydrocephalus-inducing protein</fullName>
    </submittedName>
</protein>
<dbReference type="AlphaFoldDB" id="A0A1D2MQ59"/>
<dbReference type="STRING" id="48709.A0A1D2MQ59"/>
<evidence type="ECO:0000256" key="5">
    <source>
        <dbReference type="ARBA" id="ARBA00023273"/>
    </source>
</evidence>
<keyword evidence="8" id="KW-1185">Reference proteome</keyword>